<comment type="caution">
    <text evidence="4">The sequence shown here is derived from an EMBL/GenBank/DDBJ whole genome shotgun (WGS) entry which is preliminary data.</text>
</comment>
<organism evidence="4 5">
    <name type="scientific">Haloterrigena gelatinilytica</name>
    <dbReference type="NCBI Taxonomy" id="2741724"/>
    <lineage>
        <taxon>Archaea</taxon>
        <taxon>Methanobacteriati</taxon>
        <taxon>Methanobacteriota</taxon>
        <taxon>Stenosarchaea group</taxon>
        <taxon>Halobacteria</taxon>
        <taxon>Halobacteriales</taxon>
        <taxon>Natrialbaceae</taxon>
        <taxon>Haloterrigena</taxon>
    </lineage>
</organism>
<gene>
    <name evidence="4" type="ORF">HTZ84_03420</name>
</gene>
<keyword evidence="1" id="KW-0175">Coiled coil</keyword>
<reference evidence="4 5" key="1">
    <citation type="submission" date="2020-06" db="EMBL/GenBank/DDBJ databases">
        <title>Haloterrigena sp. nov., an extremely halophilic archaeon isolated from a saline sediment.</title>
        <authorList>
            <person name="Liu B.-B."/>
        </authorList>
    </citation>
    <scope>NUCLEOTIDE SEQUENCE [LARGE SCALE GENOMIC DNA]</scope>
    <source>
        <strain evidence="4 5">SYSU A558-1</strain>
    </source>
</reference>
<evidence type="ECO:0000259" key="3">
    <source>
        <dbReference type="Pfam" id="PF22751"/>
    </source>
</evidence>
<sequence>MVDADEHEPAGTDESGDIVGSEDADGGAGTLTDTYVAAIQHELVELPADATRVGVVRKPTSWFHGAVDENRPELGPPADLLETFRRREEDMKMQGLCEEGAHNAAWDEVGFEEAYRKYLEESDEARAAIEDLESRLAAGESLALVCFENTEKKRCHRTVLRDVLSNGSSE</sequence>
<evidence type="ECO:0000313" key="4">
    <source>
        <dbReference type="EMBL" id="NUC71366.1"/>
    </source>
</evidence>
<feature type="compositionally biased region" description="Acidic residues" evidence="2">
    <location>
        <begin position="14"/>
        <end position="25"/>
    </location>
</feature>
<name>A0ABX2L6M9_9EURY</name>
<dbReference type="InterPro" id="IPR054495">
    <property type="entry name" value="DUF488-N3a"/>
</dbReference>
<keyword evidence="5" id="KW-1185">Reference proteome</keyword>
<feature type="domain" description="DUF488" evidence="3">
    <location>
        <begin position="47"/>
        <end position="165"/>
    </location>
</feature>
<evidence type="ECO:0000256" key="2">
    <source>
        <dbReference type="SAM" id="MobiDB-lite"/>
    </source>
</evidence>
<feature type="coiled-coil region" evidence="1">
    <location>
        <begin position="115"/>
        <end position="142"/>
    </location>
</feature>
<evidence type="ECO:0000313" key="5">
    <source>
        <dbReference type="Proteomes" id="UP001016761"/>
    </source>
</evidence>
<proteinExistence type="predicted"/>
<dbReference type="Pfam" id="PF22751">
    <property type="entry name" value="DUF488-N3a"/>
    <property type="match status" value="1"/>
</dbReference>
<accession>A0ABX2L6M9</accession>
<protein>
    <submittedName>
        <fullName evidence="4">DUF488 domain-containing protein</fullName>
    </submittedName>
</protein>
<feature type="region of interest" description="Disordered" evidence="2">
    <location>
        <begin position="1"/>
        <end position="29"/>
    </location>
</feature>
<evidence type="ECO:0000256" key="1">
    <source>
        <dbReference type="SAM" id="Coils"/>
    </source>
</evidence>
<dbReference type="EMBL" id="JABUQZ010000001">
    <property type="protein sequence ID" value="NUC71366.1"/>
    <property type="molecule type" value="Genomic_DNA"/>
</dbReference>
<dbReference type="Proteomes" id="UP001016761">
    <property type="component" value="Unassembled WGS sequence"/>
</dbReference>
<dbReference type="RefSeq" id="WP_174679398.1">
    <property type="nucleotide sequence ID" value="NZ_JABUQZ010000001.1"/>
</dbReference>